<dbReference type="SMART" id="SM00336">
    <property type="entry name" value="BBOX"/>
    <property type="match status" value="1"/>
</dbReference>
<feature type="compositionally biased region" description="Low complexity" evidence="10">
    <location>
        <begin position="333"/>
        <end position="343"/>
    </location>
</feature>
<feature type="compositionally biased region" description="Polar residues" evidence="10">
    <location>
        <begin position="426"/>
        <end position="438"/>
    </location>
</feature>
<dbReference type="InterPro" id="IPR017907">
    <property type="entry name" value="Znf_RING_CS"/>
</dbReference>
<dbReference type="Pfam" id="PF00097">
    <property type="entry name" value="zf-C3HC4"/>
    <property type="match status" value="1"/>
</dbReference>
<evidence type="ECO:0000256" key="1">
    <source>
        <dbReference type="ARBA" id="ARBA00000900"/>
    </source>
</evidence>
<dbReference type="GO" id="GO:0008270">
    <property type="term" value="F:zinc ion binding"/>
    <property type="evidence" value="ECO:0007669"/>
    <property type="project" value="UniProtKB-KW"/>
</dbReference>
<dbReference type="PROSITE" id="PS51125">
    <property type="entry name" value="NHL"/>
    <property type="match status" value="1"/>
</dbReference>
<name>A0A9J7KGX7_BRAFL</name>
<reference evidence="14" key="2">
    <citation type="submission" date="2025-08" db="UniProtKB">
        <authorList>
            <consortium name="RefSeq"/>
        </authorList>
    </citation>
    <scope>IDENTIFICATION</scope>
    <source>
        <strain evidence="14">S238N-H82</strain>
        <tissue evidence="14">Testes</tissue>
    </source>
</reference>
<feature type="domain" description="RING-type" evidence="11">
    <location>
        <begin position="6"/>
        <end position="45"/>
    </location>
</feature>
<dbReference type="PROSITE" id="PS50119">
    <property type="entry name" value="ZF_BBOX"/>
    <property type="match status" value="1"/>
</dbReference>
<keyword evidence="7" id="KW-0862">Zinc</keyword>
<dbReference type="OrthoDB" id="10022898at2759"/>
<dbReference type="SUPFAM" id="SSF57850">
    <property type="entry name" value="RING/U-box"/>
    <property type="match status" value="1"/>
</dbReference>
<evidence type="ECO:0000256" key="4">
    <source>
        <dbReference type="ARBA" id="ARBA00022723"/>
    </source>
</evidence>
<evidence type="ECO:0000313" key="14">
    <source>
        <dbReference type="RefSeq" id="XP_035658147.1"/>
    </source>
</evidence>
<dbReference type="InterPro" id="IPR001841">
    <property type="entry name" value="Znf_RING"/>
</dbReference>
<evidence type="ECO:0000259" key="11">
    <source>
        <dbReference type="PROSITE" id="PS50089"/>
    </source>
</evidence>
<keyword evidence="4" id="KW-0479">Metal-binding</keyword>
<dbReference type="InterPro" id="IPR018957">
    <property type="entry name" value="Znf_C3HC4_RING-type"/>
</dbReference>
<feature type="repeat" description="NHL" evidence="9">
    <location>
        <begin position="469"/>
        <end position="510"/>
    </location>
</feature>
<evidence type="ECO:0000256" key="3">
    <source>
        <dbReference type="ARBA" id="ARBA00012483"/>
    </source>
</evidence>
<dbReference type="InterPro" id="IPR011042">
    <property type="entry name" value="6-blade_b-propeller_TolB-like"/>
</dbReference>
<protein>
    <recommendedName>
        <fullName evidence="3">RING-type E3 ubiquitin transferase</fullName>
        <ecNumber evidence="3">2.3.2.27</ecNumber>
    </recommendedName>
</protein>
<dbReference type="RefSeq" id="XP_035658147.1">
    <property type="nucleotide sequence ID" value="XM_035802254.1"/>
</dbReference>
<evidence type="ECO:0000256" key="6">
    <source>
        <dbReference type="ARBA" id="ARBA00022771"/>
    </source>
</evidence>
<dbReference type="SMART" id="SM00184">
    <property type="entry name" value="RING"/>
    <property type="match status" value="1"/>
</dbReference>
<dbReference type="GO" id="GO:0000209">
    <property type="term" value="P:protein polyubiquitination"/>
    <property type="evidence" value="ECO:0000318"/>
    <property type="project" value="GO_Central"/>
</dbReference>
<proteinExistence type="inferred from homology"/>
<dbReference type="KEGG" id="bfo:118403523"/>
<feature type="compositionally biased region" description="Polar residues" evidence="10">
    <location>
        <begin position="297"/>
        <end position="322"/>
    </location>
</feature>
<dbReference type="PANTHER" id="PTHR24104:SF50">
    <property type="entry name" value="SMP-30_GLUCONOLACTONASE_LRE-LIKE REGION DOMAIN-CONTAINING PROTEIN"/>
    <property type="match status" value="1"/>
</dbReference>
<dbReference type="InterPro" id="IPR001258">
    <property type="entry name" value="NHL_repeat"/>
</dbReference>
<dbReference type="CDD" id="cd05819">
    <property type="entry name" value="NHL"/>
    <property type="match status" value="1"/>
</dbReference>
<sequence length="734" mass="80582">MAALSCSSCFDASGPHKILPCAHSFCWRCLVKCADRKADLSCPICGVVVRLPPQGVRGLSAHFLVDDLLEKFDRDLEKQSQKYCSVHKGEKVTIFCQTCVEAICVQCVGAWHSGHQMGGLTGSGTVTENARSLLVESKEHVQELHRLQCGIDSTIRQVDDCRERIENGIKLAARKAIDGIQRKEAQLMQELEGRVGHERLGLEQERREIQTAIGAVAEGWRMVDGEYSTRGRERLYESMGHLSDKVGQAQQTVRSTSRAYQVDLRFIPSEYESEDLLGSLVVNIGGDVEMRERHSGRYQSSGRGEPSSGATGRGTWSQTTSMFDDVGREGTTRWRSSTASTTVRMEDRAGTSKESALSPHSRSKLWLEEQDKEEGEVHKSGRALTPSVRPSPKAKSRPKPKGGTKKSSEDDTQVKKKLEVKVSESPAKTTPEAATSSTRGKKRGRKEEDALPPKDTPKKVKVEVEELVQFGEKGSRNGQFNEPNGVACSKNGEMFIIDRRNKRIQVFDSEGKFRRKFSTKVKGKDSDPRGLAISSVSGEVYVTDSKQKVVNVFSSLGEYIRSFGAGVVSIPCGIAVDNSGRAFVADMENHHVTVHDPEGNVAMEIGSAQRGDNHLHIPLGVALAPNGDVLVTDGFLRCIKRFGPDGSFRSKFDCPKNDERYQDPRGICVTPLGDVVSFSGGGCVALFDQEGEAVRRLVTQENGLEAPSAVAYQPEGRRLVVTDTKKHSITIKTI</sequence>
<feature type="domain" description="B box-type" evidence="12">
    <location>
        <begin position="79"/>
        <end position="120"/>
    </location>
</feature>
<feature type="region of interest" description="Disordered" evidence="10">
    <location>
        <begin position="292"/>
        <end position="459"/>
    </location>
</feature>
<dbReference type="SUPFAM" id="SSF101898">
    <property type="entry name" value="NHL repeat"/>
    <property type="match status" value="1"/>
</dbReference>
<dbReference type="InterPro" id="IPR050952">
    <property type="entry name" value="TRIM-NHL_E3_ligases"/>
</dbReference>
<dbReference type="AlphaFoldDB" id="A0A9J7KGX7"/>
<dbReference type="PANTHER" id="PTHR24104">
    <property type="entry name" value="E3 UBIQUITIN-PROTEIN LIGASE NHLRC1-RELATED"/>
    <property type="match status" value="1"/>
</dbReference>
<dbReference type="Gene3D" id="3.30.160.60">
    <property type="entry name" value="Classic Zinc Finger"/>
    <property type="match status" value="1"/>
</dbReference>
<keyword evidence="13" id="KW-1185">Reference proteome</keyword>
<comment type="similarity">
    <text evidence="2">Belongs to the TRIM/RBCC family.</text>
</comment>
<dbReference type="OMA" id="ADMENHH"/>
<dbReference type="PROSITE" id="PS00518">
    <property type="entry name" value="ZF_RING_1"/>
    <property type="match status" value="1"/>
</dbReference>
<gene>
    <name evidence="14" type="primary">LOC118403523</name>
</gene>
<evidence type="ECO:0000256" key="8">
    <source>
        <dbReference type="PROSITE-ProRule" id="PRU00024"/>
    </source>
</evidence>
<feature type="compositionally biased region" description="Basic and acidic residues" evidence="10">
    <location>
        <begin position="406"/>
        <end position="422"/>
    </location>
</feature>
<evidence type="ECO:0000256" key="2">
    <source>
        <dbReference type="ARBA" id="ARBA00008518"/>
    </source>
</evidence>
<evidence type="ECO:0000313" key="13">
    <source>
        <dbReference type="Proteomes" id="UP000001554"/>
    </source>
</evidence>
<evidence type="ECO:0000259" key="12">
    <source>
        <dbReference type="PROSITE" id="PS50119"/>
    </source>
</evidence>
<dbReference type="GeneID" id="118403523"/>
<evidence type="ECO:0000256" key="10">
    <source>
        <dbReference type="SAM" id="MobiDB-lite"/>
    </source>
</evidence>
<comment type="catalytic activity">
    <reaction evidence="1">
        <text>S-ubiquitinyl-[E2 ubiquitin-conjugating enzyme]-L-cysteine + [acceptor protein]-L-lysine = [E2 ubiquitin-conjugating enzyme]-L-cysteine + N(6)-ubiquitinyl-[acceptor protein]-L-lysine.</text>
        <dbReference type="EC" id="2.3.2.27"/>
    </reaction>
</comment>
<dbReference type="Pfam" id="PF00643">
    <property type="entry name" value="zf-B_box"/>
    <property type="match status" value="1"/>
</dbReference>
<feature type="compositionally biased region" description="Basic and acidic residues" evidence="10">
    <location>
        <begin position="445"/>
        <end position="459"/>
    </location>
</feature>
<feature type="compositionally biased region" description="Basic residues" evidence="10">
    <location>
        <begin position="392"/>
        <end position="404"/>
    </location>
</feature>
<evidence type="ECO:0000256" key="7">
    <source>
        <dbReference type="ARBA" id="ARBA00022833"/>
    </source>
</evidence>
<dbReference type="Gene3D" id="2.120.10.30">
    <property type="entry name" value="TolB, C-terminal domain"/>
    <property type="match status" value="1"/>
</dbReference>
<feature type="compositionally biased region" description="Basic and acidic residues" evidence="10">
    <location>
        <begin position="365"/>
        <end position="379"/>
    </location>
</feature>
<keyword evidence="6 8" id="KW-0863">Zinc-finger</keyword>
<reference evidence="13" key="1">
    <citation type="journal article" date="2020" name="Nat. Ecol. Evol.">
        <title>Deeply conserved synteny resolves early events in vertebrate evolution.</title>
        <authorList>
            <person name="Simakov O."/>
            <person name="Marletaz F."/>
            <person name="Yue J.X."/>
            <person name="O'Connell B."/>
            <person name="Jenkins J."/>
            <person name="Brandt A."/>
            <person name="Calef R."/>
            <person name="Tung C.H."/>
            <person name="Huang T.K."/>
            <person name="Schmutz J."/>
            <person name="Satoh N."/>
            <person name="Yu J.K."/>
            <person name="Putnam N.H."/>
            <person name="Green R.E."/>
            <person name="Rokhsar D.S."/>
        </authorList>
    </citation>
    <scope>NUCLEOTIDE SEQUENCE [LARGE SCALE GENOMIC DNA]</scope>
    <source>
        <strain evidence="13">S238N-H82</strain>
    </source>
</reference>
<dbReference type="InterPro" id="IPR013083">
    <property type="entry name" value="Znf_RING/FYVE/PHD"/>
</dbReference>
<keyword evidence="5" id="KW-0677">Repeat</keyword>
<evidence type="ECO:0000256" key="9">
    <source>
        <dbReference type="PROSITE-ProRule" id="PRU00504"/>
    </source>
</evidence>
<organism evidence="13 14">
    <name type="scientific">Branchiostoma floridae</name>
    <name type="common">Florida lancelet</name>
    <name type="synonym">Amphioxus</name>
    <dbReference type="NCBI Taxonomy" id="7739"/>
    <lineage>
        <taxon>Eukaryota</taxon>
        <taxon>Metazoa</taxon>
        <taxon>Chordata</taxon>
        <taxon>Cephalochordata</taxon>
        <taxon>Leptocardii</taxon>
        <taxon>Amphioxiformes</taxon>
        <taxon>Branchiostomatidae</taxon>
        <taxon>Branchiostoma</taxon>
    </lineage>
</organism>
<dbReference type="InterPro" id="IPR000315">
    <property type="entry name" value="Znf_B-box"/>
</dbReference>
<dbReference type="Gene3D" id="3.30.40.10">
    <property type="entry name" value="Zinc/RING finger domain, C3HC4 (zinc finger)"/>
    <property type="match status" value="1"/>
</dbReference>
<evidence type="ECO:0000256" key="5">
    <source>
        <dbReference type="ARBA" id="ARBA00022737"/>
    </source>
</evidence>
<dbReference type="EC" id="2.3.2.27" evidence="3"/>
<dbReference type="GO" id="GO:0061630">
    <property type="term" value="F:ubiquitin protein ligase activity"/>
    <property type="evidence" value="ECO:0000318"/>
    <property type="project" value="GO_Central"/>
</dbReference>
<dbReference type="Proteomes" id="UP000001554">
    <property type="component" value="Chromosome 16"/>
</dbReference>
<dbReference type="SUPFAM" id="SSF57845">
    <property type="entry name" value="B-box zinc-binding domain"/>
    <property type="match status" value="1"/>
</dbReference>
<dbReference type="GO" id="GO:0043161">
    <property type="term" value="P:proteasome-mediated ubiquitin-dependent protein catabolic process"/>
    <property type="evidence" value="ECO:0000318"/>
    <property type="project" value="GO_Central"/>
</dbReference>
<dbReference type="PROSITE" id="PS50089">
    <property type="entry name" value="ZF_RING_2"/>
    <property type="match status" value="1"/>
</dbReference>
<accession>A0A9J7KGX7</accession>